<dbReference type="PROSITE" id="PS50146">
    <property type="entry name" value="DAGK"/>
    <property type="match status" value="1"/>
</dbReference>
<evidence type="ECO:0000256" key="6">
    <source>
        <dbReference type="RuleBase" id="RU361128"/>
    </source>
</evidence>
<dbReference type="SMART" id="SM00046">
    <property type="entry name" value="DAGKc"/>
    <property type="match status" value="1"/>
</dbReference>
<dbReference type="SUPFAM" id="SSF111331">
    <property type="entry name" value="NAD kinase/diacylglycerol kinase-like"/>
    <property type="match status" value="1"/>
</dbReference>
<dbReference type="GO" id="GO:0004143">
    <property type="term" value="F:ATP-dependent diacylglycerol kinase activity"/>
    <property type="evidence" value="ECO:0007669"/>
    <property type="project" value="UniProtKB-EC"/>
</dbReference>
<gene>
    <name evidence="8" type="ORF">Cvel_20988</name>
</gene>
<keyword evidence="2 6" id="KW-0808">Transferase</keyword>
<evidence type="ECO:0000259" key="7">
    <source>
        <dbReference type="PROSITE" id="PS50146"/>
    </source>
</evidence>
<accession>A0A0G4GAF9</accession>
<keyword evidence="3 6" id="KW-0547">Nucleotide-binding</keyword>
<dbReference type="Pfam" id="PF00781">
    <property type="entry name" value="DAGK_cat"/>
    <property type="match status" value="1"/>
</dbReference>
<evidence type="ECO:0000256" key="5">
    <source>
        <dbReference type="ARBA" id="ARBA00022840"/>
    </source>
</evidence>
<sequence length="554" mass="60510">MLPAAATPKRIGQLRSRLFGLSDPIATPEMATYTPPSVDLNEPAGEIAEPATHLGANVAGAQDEMIDMARGSVEGGVVQGAVPDLPPYENFRVGSISAQPGDLLQQPLQLQLAGSILPVDTFFLFVNPSSGGNQAGTFTSAGVETLIFKHPAPAQVHIFDITEGQHGDKPGFRKLKAEVASVAAATPAGTQPRRVRCLAAGGDGTVLWALSELEAHGVALDSVAVGVIPYGTGNDFSRALGWVSSRTARAWAEAALHFRALLTRWLHAEVTRFDLWNVEVHIQQGGSIQKIDSKTRKKKKLLDTDNTPILTKSSTFCNYFSCGFESKVGIGFDRNRKKSALANKMVYMTEGMKKMYCCHSIMKIDEIFEKMVKKNSDGTEEVVFMGVEHGKHAAQSKDDTAHPYFAKQPVSLVAINIGSMMGGCDVWRNAGRKVNLKNVDKATVEKLKSSPQNMGDKQLEFITFPSGSAFGMEQVFPGQGYRVHQGPGPWELTFRRDLGDTRVYIQIDGEFYQLDHPDRILLRHDKQVNVLDASEKKIPKKITKAEVAKFEKES</sequence>
<comment type="similarity">
    <text evidence="1 6">Belongs to the eukaryotic diacylglycerol kinase family.</text>
</comment>
<dbReference type="InterPro" id="IPR037607">
    <property type="entry name" value="DGK"/>
</dbReference>
<dbReference type="EMBL" id="CDMZ01001029">
    <property type="protein sequence ID" value="CEM25947.1"/>
    <property type="molecule type" value="Genomic_DNA"/>
</dbReference>
<dbReference type="EC" id="2.7.1.107" evidence="6"/>
<keyword evidence="4 6" id="KW-0418">Kinase</keyword>
<dbReference type="PhylomeDB" id="A0A0G4GAF9"/>
<dbReference type="InterPro" id="IPR017438">
    <property type="entry name" value="ATP-NAD_kinase_N"/>
</dbReference>
<dbReference type="InterPro" id="IPR016064">
    <property type="entry name" value="NAD/diacylglycerol_kinase_sf"/>
</dbReference>
<organism evidence="8">
    <name type="scientific">Chromera velia CCMP2878</name>
    <dbReference type="NCBI Taxonomy" id="1169474"/>
    <lineage>
        <taxon>Eukaryota</taxon>
        <taxon>Sar</taxon>
        <taxon>Alveolata</taxon>
        <taxon>Colpodellida</taxon>
        <taxon>Chromeraceae</taxon>
        <taxon>Chromera</taxon>
    </lineage>
</organism>
<dbReference type="InterPro" id="IPR000756">
    <property type="entry name" value="Diacylglycerol_kin_accessory"/>
</dbReference>
<dbReference type="SMART" id="SM00045">
    <property type="entry name" value="DAGKa"/>
    <property type="match status" value="1"/>
</dbReference>
<reference evidence="8" key="1">
    <citation type="submission" date="2014-11" db="EMBL/GenBank/DDBJ databases">
        <authorList>
            <person name="Otto D Thomas"/>
            <person name="Naeem Raeece"/>
        </authorList>
    </citation>
    <scope>NUCLEOTIDE SEQUENCE</scope>
</reference>
<evidence type="ECO:0000256" key="4">
    <source>
        <dbReference type="ARBA" id="ARBA00022777"/>
    </source>
</evidence>
<feature type="domain" description="DAGKc" evidence="7">
    <location>
        <begin position="117"/>
        <end position="282"/>
    </location>
</feature>
<dbReference type="GO" id="GO:0005524">
    <property type="term" value="F:ATP binding"/>
    <property type="evidence" value="ECO:0007669"/>
    <property type="project" value="UniProtKB-KW"/>
</dbReference>
<dbReference type="InterPro" id="IPR001206">
    <property type="entry name" value="Diacylglycerol_kinase_cat_dom"/>
</dbReference>
<name>A0A0G4GAF9_9ALVE</name>
<dbReference type="AlphaFoldDB" id="A0A0G4GAF9"/>
<protein>
    <recommendedName>
        <fullName evidence="6">Diacylglycerol kinase</fullName>
        <shortName evidence="6">DAG kinase</shortName>
        <ecNumber evidence="6">2.7.1.107</ecNumber>
    </recommendedName>
</protein>
<keyword evidence="5 6" id="KW-0067">ATP-binding</keyword>
<dbReference type="Pfam" id="PF00609">
    <property type="entry name" value="DAGK_acc"/>
    <property type="match status" value="1"/>
</dbReference>
<comment type="catalytic activity">
    <reaction evidence="6">
        <text>a 1,2-diacyl-sn-glycerol + ATP = a 1,2-diacyl-sn-glycero-3-phosphate + ADP + H(+)</text>
        <dbReference type="Rhea" id="RHEA:10272"/>
        <dbReference type="ChEBI" id="CHEBI:15378"/>
        <dbReference type="ChEBI" id="CHEBI:17815"/>
        <dbReference type="ChEBI" id="CHEBI:30616"/>
        <dbReference type="ChEBI" id="CHEBI:58608"/>
        <dbReference type="ChEBI" id="CHEBI:456216"/>
        <dbReference type="EC" id="2.7.1.107"/>
    </reaction>
</comment>
<evidence type="ECO:0000256" key="2">
    <source>
        <dbReference type="ARBA" id="ARBA00022679"/>
    </source>
</evidence>
<evidence type="ECO:0000256" key="1">
    <source>
        <dbReference type="ARBA" id="ARBA00009280"/>
    </source>
</evidence>
<dbReference type="GO" id="GO:0007200">
    <property type="term" value="P:phospholipase C-activating G protein-coupled receptor signaling pathway"/>
    <property type="evidence" value="ECO:0007669"/>
    <property type="project" value="InterPro"/>
</dbReference>
<dbReference type="GO" id="GO:0016020">
    <property type="term" value="C:membrane"/>
    <property type="evidence" value="ECO:0007669"/>
    <property type="project" value="TreeGrafter"/>
</dbReference>
<proteinExistence type="inferred from homology"/>
<evidence type="ECO:0000313" key="8">
    <source>
        <dbReference type="EMBL" id="CEM25947.1"/>
    </source>
</evidence>
<dbReference type="Gene3D" id="3.40.50.10330">
    <property type="entry name" value="Probable inorganic polyphosphate/atp-NAD kinase, domain 1"/>
    <property type="match status" value="1"/>
</dbReference>
<evidence type="ECO:0000256" key="3">
    <source>
        <dbReference type="ARBA" id="ARBA00022741"/>
    </source>
</evidence>
<dbReference type="PANTHER" id="PTHR11255:SF121">
    <property type="entry name" value="DIACYLGLYCEROL KINASE (ATP)"/>
    <property type="match status" value="1"/>
</dbReference>
<dbReference type="PANTHER" id="PTHR11255">
    <property type="entry name" value="DIACYLGLYCEROL KINASE"/>
    <property type="match status" value="1"/>
</dbReference>
<dbReference type="VEuPathDB" id="CryptoDB:Cvel_20988"/>